<organism evidence="1 2">
    <name type="scientific">Hymenobacter elongatus</name>
    <dbReference type="NCBI Taxonomy" id="877208"/>
    <lineage>
        <taxon>Bacteria</taxon>
        <taxon>Pseudomonadati</taxon>
        <taxon>Bacteroidota</taxon>
        <taxon>Cytophagia</taxon>
        <taxon>Cytophagales</taxon>
        <taxon>Hymenobacteraceae</taxon>
        <taxon>Hymenobacter</taxon>
    </lineage>
</organism>
<evidence type="ECO:0000313" key="2">
    <source>
        <dbReference type="Proteomes" id="UP000297739"/>
    </source>
</evidence>
<reference evidence="1 2" key="1">
    <citation type="submission" date="2019-04" db="EMBL/GenBank/DDBJ databases">
        <authorList>
            <person name="Feng G."/>
            <person name="Zhang J."/>
            <person name="Zhu H."/>
        </authorList>
    </citation>
    <scope>NUCLEOTIDE SEQUENCE [LARGE SCALE GENOMIC DNA]</scope>
    <source>
        <strain evidence="1 2">JCM 17223</strain>
    </source>
</reference>
<evidence type="ECO:0000313" key="1">
    <source>
        <dbReference type="EMBL" id="TGE18042.1"/>
    </source>
</evidence>
<protein>
    <submittedName>
        <fullName evidence="1">Uncharacterized protein</fullName>
    </submittedName>
</protein>
<gene>
    <name evidence="1" type="ORF">E5J99_05755</name>
</gene>
<proteinExistence type="predicted"/>
<dbReference type="Proteomes" id="UP000297739">
    <property type="component" value="Unassembled WGS sequence"/>
</dbReference>
<accession>A0A4Z0PRF4</accession>
<name>A0A4Z0PRF4_9BACT</name>
<dbReference type="EMBL" id="SRLD01000008">
    <property type="protein sequence ID" value="TGE18042.1"/>
    <property type="molecule type" value="Genomic_DNA"/>
</dbReference>
<sequence length="144" mass="16408">MKKLLQFKKVRKLDRLNQKIQTELEKQLLLVGTLSTSCQQITQAQLQECLPLLLNYAPRSVRGWQDNEHHGAALSLTFGSGYELVLTIFCPPNDTVPWYPDTKIFVYKGDLLRTYVACHHIQLGAALRRSLQALRQPQHAVVLA</sequence>
<dbReference type="AlphaFoldDB" id="A0A4Z0PRF4"/>
<comment type="caution">
    <text evidence="1">The sequence shown here is derived from an EMBL/GenBank/DDBJ whole genome shotgun (WGS) entry which is preliminary data.</text>
</comment>
<dbReference type="OrthoDB" id="884970at2"/>
<keyword evidence="2" id="KW-1185">Reference proteome</keyword>
<dbReference type="RefSeq" id="WP_135496773.1">
    <property type="nucleotide sequence ID" value="NZ_SRLD01000008.1"/>
</dbReference>